<organism evidence="2 3">
    <name type="scientific">Eubacterium segne</name>
    <dbReference type="NCBI Taxonomy" id="2763045"/>
    <lineage>
        <taxon>Bacteria</taxon>
        <taxon>Bacillati</taxon>
        <taxon>Bacillota</taxon>
        <taxon>Clostridia</taxon>
        <taxon>Eubacteriales</taxon>
        <taxon>Eubacteriaceae</taxon>
        <taxon>Eubacterium</taxon>
    </lineage>
</organism>
<keyword evidence="1" id="KW-0472">Membrane</keyword>
<dbReference type="Proteomes" id="UP000597877">
    <property type="component" value="Unassembled WGS sequence"/>
</dbReference>
<dbReference type="RefSeq" id="WP_186840501.1">
    <property type="nucleotide sequence ID" value="NZ_JACOOZ010000007.1"/>
</dbReference>
<proteinExistence type="predicted"/>
<keyword evidence="3" id="KW-1185">Reference proteome</keyword>
<evidence type="ECO:0000313" key="2">
    <source>
        <dbReference type="EMBL" id="MBC5668326.1"/>
    </source>
</evidence>
<accession>A0ABR7F3X8</accession>
<protein>
    <recommendedName>
        <fullName evidence="4">MacB-like periplasmic core domain-containing protein</fullName>
    </recommendedName>
</protein>
<evidence type="ECO:0000313" key="3">
    <source>
        <dbReference type="Proteomes" id="UP000597877"/>
    </source>
</evidence>
<name>A0ABR7F3X8_9FIRM</name>
<feature type="transmembrane region" description="Helical" evidence="1">
    <location>
        <begin position="28"/>
        <end position="48"/>
    </location>
</feature>
<comment type="caution">
    <text evidence="2">The sequence shown here is derived from an EMBL/GenBank/DDBJ whole genome shotgun (WGS) entry which is preliminary data.</text>
</comment>
<sequence length="226" mass="25973">MSGKLMSDKFRALSFTAKIQYTWEFYKLRITIVVLSIALGTAIIHGVATNNRKPLYCAVFNDLNNEKIEDRVKEKYSEYTGCKKNDIKVDMGYGFKMSDEYGYNRIDAGSSIRFMSVQSAKEMDVIITDRSSLLWVKSEGFLVGVKDVLPEDLYKKLEPYFVYARFEKETDKDKNDGVVYGLDISDTEFYKGYSDNYKDAVIAFPEFSKNKEAAVKFVKCVYGIKE</sequence>
<evidence type="ECO:0000256" key="1">
    <source>
        <dbReference type="SAM" id="Phobius"/>
    </source>
</evidence>
<keyword evidence="1" id="KW-1133">Transmembrane helix</keyword>
<dbReference type="EMBL" id="JACOOZ010000007">
    <property type="protein sequence ID" value="MBC5668326.1"/>
    <property type="molecule type" value="Genomic_DNA"/>
</dbReference>
<keyword evidence="1" id="KW-0812">Transmembrane</keyword>
<reference evidence="2 3" key="1">
    <citation type="submission" date="2020-08" db="EMBL/GenBank/DDBJ databases">
        <title>Genome public.</title>
        <authorList>
            <person name="Liu C."/>
            <person name="Sun Q."/>
        </authorList>
    </citation>
    <scope>NUCLEOTIDE SEQUENCE [LARGE SCALE GENOMIC DNA]</scope>
    <source>
        <strain evidence="2 3">BX4</strain>
    </source>
</reference>
<gene>
    <name evidence="2" type="ORF">H8S00_10055</name>
</gene>
<evidence type="ECO:0008006" key="4">
    <source>
        <dbReference type="Google" id="ProtNLM"/>
    </source>
</evidence>